<accession>A0A840RQE6</accession>
<dbReference type="AlphaFoldDB" id="A0A840RQE6"/>
<dbReference type="RefSeq" id="WP_168052858.1">
    <property type="nucleotide sequence ID" value="NZ_JAAOZT010000002.1"/>
</dbReference>
<proteinExistence type="predicted"/>
<dbReference type="Proteomes" id="UP000571084">
    <property type="component" value="Unassembled WGS sequence"/>
</dbReference>
<evidence type="ECO:0008006" key="3">
    <source>
        <dbReference type="Google" id="ProtNLM"/>
    </source>
</evidence>
<dbReference type="PROSITE" id="PS51257">
    <property type="entry name" value="PROKAR_LIPOPROTEIN"/>
    <property type="match status" value="1"/>
</dbReference>
<name>A0A840RQE6_9BURK</name>
<reference evidence="1 2" key="1">
    <citation type="submission" date="2020-08" db="EMBL/GenBank/DDBJ databases">
        <title>Genomic Encyclopedia of Type Strains, Phase IV (KMG-IV): sequencing the most valuable type-strain genomes for metagenomic binning, comparative biology and taxonomic classification.</title>
        <authorList>
            <person name="Goeker M."/>
        </authorList>
    </citation>
    <scope>NUCLEOTIDE SEQUENCE [LARGE SCALE GENOMIC DNA]</scope>
    <source>
        <strain evidence="1 2">DSM 23240</strain>
    </source>
</reference>
<organism evidence="1 2">
    <name type="scientific">Glaciimonas immobilis</name>
    <dbReference type="NCBI Taxonomy" id="728004"/>
    <lineage>
        <taxon>Bacteria</taxon>
        <taxon>Pseudomonadati</taxon>
        <taxon>Pseudomonadota</taxon>
        <taxon>Betaproteobacteria</taxon>
        <taxon>Burkholderiales</taxon>
        <taxon>Oxalobacteraceae</taxon>
        <taxon>Glaciimonas</taxon>
    </lineage>
</organism>
<evidence type="ECO:0000313" key="1">
    <source>
        <dbReference type="EMBL" id="MBB5198709.1"/>
    </source>
</evidence>
<gene>
    <name evidence="1" type="ORF">HNR39_000519</name>
</gene>
<evidence type="ECO:0000313" key="2">
    <source>
        <dbReference type="Proteomes" id="UP000571084"/>
    </source>
</evidence>
<sequence length="212" mass="23477">MNKTLIGTVCILAVTGCSTKSDANLQNMTVGMNTYLEKKGDLCLAKYTWPIDVSQHDIDTKGRNALQMPVLEKVGLVRLSIASVDLKESETDTLHKVDVKRYDLTDAGKKYYLTKEMRSQIADGSVQVHQGDFCAAKLSLDKVVGWKMLKTANDQQEAVVTYTYKIEAAPWTEDAAVRQVFPMVARIVGGAGVMELQESFHKTDEGWIAVNL</sequence>
<protein>
    <recommendedName>
        <fullName evidence="3">Lipoprotein</fullName>
    </recommendedName>
</protein>
<comment type="caution">
    <text evidence="1">The sequence shown here is derived from an EMBL/GenBank/DDBJ whole genome shotgun (WGS) entry which is preliminary data.</text>
</comment>
<keyword evidence="2" id="KW-1185">Reference proteome</keyword>
<dbReference type="EMBL" id="JACHHQ010000001">
    <property type="protein sequence ID" value="MBB5198709.1"/>
    <property type="molecule type" value="Genomic_DNA"/>
</dbReference>